<evidence type="ECO:0000313" key="1">
    <source>
        <dbReference type="EMBL" id="RHN71511.1"/>
    </source>
</evidence>
<dbReference type="Proteomes" id="UP000265566">
    <property type="component" value="Chromosome 2"/>
</dbReference>
<name>A0A396J3Y8_MEDTR</name>
<evidence type="ECO:0000313" key="2">
    <source>
        <dbReference type="Proteomes" id="UP000265566"/>
    </source>
</evidence>
<organism evidence="1 2">
    <name type="scientific">Medicago truncatula</name>
    <name type="common">Barrel medic</name>
    <name type="synonym">Medicago tribuloides</name>
    <dbReference type="NCBI Taxonomy" id="3880"/>
    <lineage>
        <taxon>Eukaryota</taxon>
        <taxon>Viridiplantae</taxon>
        <taxon>Streptophyta</taxon>
        <taxon>Embryophyta</taxon>
        <taxon>Tracheophyta</taxon>
        <taxon>Spermatophyta</taxon>
        <taxon>Magnoliopsida</taxon>
        <taxon>eudicotyledons</taxon>
        <taxon>Gunneridae</taxon>
        <taxon>Pentapetalae</taxon>
        <taxon>rosids</taxon>
        <taxon>fabids</taxon>
        <taxon>Fabales</taxon>
        <taxon>Fabaceae</taxon>
        <taxon>Papilionoideae</taxon>
        <taxon>50 kb inversion clade</taxon>
        <taxon>NPAAA clade</taxon>
        <taxon>Hologalegina</taxon>
        <taxon>IRL clade</taxon>
        <taxon>Trifolieae</taxon>
        <taxon>Medicago</taxon>
    </lineage>
</organism>
<dbReference type="EMBL" id="PSQE01000002">
    <property type="protein sequence ID" value="RHN71511.1"/>
    <property type="molecule type" value="Genomic_DNA"/>
</dbReference>
<protein>
    <submittedName>
        <fullName evidence="1">Uncharacterized protein</fullName>
    </submittedName>
</protein>
<sequence>MCFSISLYILALLLSFWLRLILTSYHLQIIVISAAEYQECPNIFTLEVNSRKFCKHGLTYH</sequence>
<accession>A0A396J3Y8</accession>
<proteinExistence type="predicted"/>
<gene>
    <name evidence="1" type="ORF">MtrunA17_Chr2g0277661</name>
</gene>
<dbReference type="AlphaFoldDB" id="A0A396J3Y8"/>
<dbReference type="Gramene" id="rna7120">
    <property type="protein sequence ID" value="RHN71511.1"/>
    <property type="gene ID" value="gene7120"/>
</dbReference>
<comment type="caution">
    <text evidence="1">The sequence shown here is derived from an EMBL/GenBank/DDBJ whole genome shotgun (WGS) entry which is preliminary data.</text>
</comment>
<reference evidence="2" key="1">
    <citation type="journal article" date="2018" name="Nat. Plants">
        <title>Whole-genome landscape of Medicago truncatula symbiotic genes.</title>
        <authorList>
            <person name="Pecrix Y."/>
            <person name="Staton S.E."/>
            <person name="Sallet E."/>
            <person name="Lelandais-Briere C."/>
            <person name="Moreau S."/>
            <person name="Carrere S."/>
            <person name="Blein T."/>
            <person name="Jardinaud M.F."/>
            <person name="Latrasse D."/>
            <person name="Zouine M."/>
            <person name="Zahm M."/>
            <person name="Kreplak J."/>
            <person name="Mayjonade B."/>
            <person name="Satge C."/>
            <person name="Perez M."/>
            <person name="Cauet S."/>
            <person name="Marande W."/>
            <person name="Chantry-Darmon C."/>
            <person name="Lopez-Roques C."/>
            <person name="Bouchez O."/>
            <person name="Berard A."/>
            <person name="Debelle F."/>
            <person name="Munos S."/>
            <person name="Bendahmane A."/>
            <person name="Berges H."/>
            <person name="Niebel A."/>
            <person name="Buitink J."/>
            <person name="Frugier F."/>
            <person name="Benhamed M."/>
            <person name="Crespi M."/>
            <person name="Gouzy J."/>
            <person name="Gamas P."/>
        </authorList>
    </citation>
    <scope>NUCLEOTIDE SEQUENCE [LARGE SCALE GENOMIC DNA]</scope>
    <source>
        <strain evidence="2">cv. Jemalong A17</strain>
    </source>
</reference>